<evidence type="ECO:0000313" key="4">
    <source>
        <dbReference type="Proteomes" id="UP000326565"/>
    </source>
</evidence>
<feature type="transmembrane region" description="Helical" evidence="2">
    <location>
        <begin position="82"/>
        <end position="100"/>
    </location>
</feature>
<feature type="compositionally biased region" description="Polar residues" evidence="1">
    <location>
        <begin position="512"/>
        <end position="523"/>
    </location>
</feature>
<keyword evidence="4" id="KW-1185">Reference proteome</keyword>
<feature type="transmembrane region" description="Helical" evidence="2">
    <location>
        <begin position="225"/>
        <end position="258"/>
    </location>
</feature>
<dbReference type="InterPro" id="IPR031606">
    <property type="entry name" value="Kch1/2"/>
</dbReference>
<dbReference type="GO" id="GO:0005886">
    <property type="term" value="C:plasma membrane"/>
    <property type="evidence" value="ECO:0007669"/>
    <property type="project" value="InterPro"/>
</dbReference>
<keyword evidence="2" id="KW-0812">Transmembrane</keyword>
<evidence type="ECO:0000256" key="2">
    <source>
        <dbReference type="SAM" id="Phobius"/>
    </source>
</evidence>
<protein>
    <recommendedName>
        <fullName evidence="5">Pheromone-regulated membrane protein</fullName>
    </recommendedName>
</protein>
<feature type="compositionally biased region" description="Pro residues" evidence="1">
    <location>
        <begin position="403"/>
        <end position="414"/>
    </location>
</feature>
<proteinExistence type="predicted"/>
<accession>A0A5N5WVJ8</accession>
<reference evidence="3 4" key="1">
    <citation type="submission" date="2019-04" db="EMBL/GenBank/DDBJ databases">
        <title>Friends and foes A comparative genomics study of 23 Aspergillus species from section Flavi.</title>
        <authorList>
            <consortium name="DOE Joint Genome Institute"/>
            <person name="Kjaerbolling I."/>
            <person name="Vesth T."/>
            <person name="Frisvad J.C."/>
            <person name="Nybo J.L."/>
            <person name="Theobald S."/>
            <person name="Kildgaard S."/>
            <person name="Isbrandt T."/>
            <person name="Kuo A."/>
            <person name="Sato A."/>
            <person name="Lyhne E.K."/>
            <person name="Kogle M.E."/>
            <person name="Wiebenga A."/>
            <person name="Kun R.S."/>
            <person name="Lubbers R.J."/>
            <person name="Makela M.R."/>
            <person name="Barry K."/>
            <person name="Chovatia M."/>
            <person name="Clum A."/>
            <person name="Daum C."/>
            <person name="Haridas S."/>
            <person name="He G."/>
            <person name="LaButti K."/>
            <person name="Lipzen A."/>
            <person name="Mondo S."/>
            <person name="Riley R."/>
            <person name="Salamov A."/>
            <person name="Simmons B.A."/>
            <person name="Magnuson J.K."/>
            <person name="Henrissat B."/>
            <person name="Mortensen U.H."/>
            <person name="Larsen T.O."/>
            <person name="Devries R.P."/>
            <person name="Grigoriev I.V."/>
            <person name="Machida M."/>
            <person name="Baker S.E."/>
            <person name="Andersen M.R."/>
        </authorList>
    </citation>
    <scope>NUCLEOTIDE SEQUENCE [LARGE SCALE GENOMIC DNA]</scope>
    <source>
        <strain evidence="3 4">CBS 151.66</strain>
    </source>
</reference>
<dbReference type="OrthoDB" id="2128042at2759"/>
<dbReference type="AlphaFoldDB" id="A0A5N5WVJ8"/>
<feature type="region of interest" description="Disordered" evidence="1">
    <location>
        <begin position="496"/>
        <end position="543"/>
    </location>
</feature>
<keyword evidence="2" id="KW-1133">Transmembrane helix</keyword>
<feature type="region of interest" description="Disordered" evidence="1">
    <location>
        <begin position="576"/>
        <end position="629"/>
    </location>
</feature>
<feature type="compositionally biased region" description="Low complexity" evidence="1">
    <location>
        <begin position="326"/>
        <end position="338"/>
    </location>
</feature>
<sequence>MPCCGDREKGSVSLEEKWDYINLNDFKSESCLSPFSYFFLWVFLLISIAVYAVDTFTAVNLLAFSRWAGQIQPAIPFTVSRWIFAVCIIISFILLVLRWIHAIRAIRSGSISQSYLDSLAVRIQSIRLWASGHGWKRFLVFAELTKSKKGAEYVALFAFFSFETWMNVIFADGPRQVVNAITLYSVMRMDLLPGGENAPDNNDSSPFIQFFDNVKILAEDDNRRALVLFGMLFTLVIWVLSILKLAIAIILYLIFLFHHIPSEDGSLKAYCRRKITTRLTRIVRRKVDKALAKGMALQDRKPTKPNMGLDRAPTLPGMGGDDKAPTVTTISRSTTQTTLPVYSSRPGTTAPDRNPSLPSLAAFEEKPPLSRTLTQSSAYSESASLSGTTVISGYSPLDRQASPAPPVPPLPNQVPMPTQRTQTPMSRSNYTPAPPSSAGGMSRMASTHGFRDGTEVQSPYDTYPPQDFPSTAPYHRFSPTELPRRIMSPRESGLARTFSPYSQRGTPDLPAPQTSYPVQSFNPASRGPARPQPSFSPVEGPAMRSFSHVEPSVVPRPSGLGSYVPFNQPHWNSPAPFADINTSSSPIYQPVGSGAFSPSDEYDNQPAPVRAYPSQSHSPHSQGYRHDYI</sequence>
<dbReference type="GO" id="GO:0015079">
    <property type="term" value="F:potassium ion transmembrane transporter activity"/>
    <property type="evidence" value="ECO:0007669"/>
    <property type="project" value="InterPro"/>
</dbReference>
<name>A0A5N5WVJ8_9EURO</name>
<dbReference type="Proteomes" id="UP000326565">
    <property type="component" value="Unassembled WGS sequence"/>
</dbReference>
<feature type="compositionally biased region" description="Low complexity" evidence="1">
    <location>
        <begin position="376"/>
        <end position="386"/>
    </location>
</feature>
<dbReference type="EMBL" id="ML732280">
    <property type="protein sequence ID" value="KAB8071180.1"/>
    <property type="molecule type" value="Genomic_DNA"/>
</dbReference>
<evidence type="ECO:0008006" key="5">
    <source>
        <dbReference type="Google" id="ProtNLM"/>
    </source>
</evidence>
<evidence type="ECO:0000313" key="3">
    <source>
        <dbReference type="EMBL" id="KAB8071180.1"/>
    </source>
</evidence>
<evidence type="ECO:0000256" key="1">
    <source>
        <dbReference type="SAM" id="MobiDB-lite"/>
    </source>
</evidence>
<dbReference type="Pfam" id="PF16944">
    <property type="entry name" value="KCH"/>
    <property type="match status" value="1"/>
</dbReference>
<dbReference type="PANTHER" id="PTHR36424">
    <property type="entry name" value="PHEROMONE-REGULATED MEMBRANE PROTEIN 6"/>
    <property type="match status" value="1"/>
</dbReference>
<organism evidence="3 4">
    <name type="scientific">Aspergillus leporis</name>
    <dbReference type="NCBI Taxonomy" id="41062"/>
    <lineage>
        <taxon>Eukaryota</taxon>
        <taxon>Fungi</taxon>
        <taxon>Dikarya</taxon>
        <taxon>Ascomycota</taxon>
        <taxon>Pezizomycotina</taxon>
        <taxon>Eurotiomycetes</taxon>
        <taxon>Eurotiomycetidae</taxon>
        <taxon>Eurotiales</taxon>
        <taxon>Aspergillaceae</taxon>
        <taxon>Aspergillus</taxon>
        <taxon>Aspergillus subgen. Circumdati</taxon>
    </lineage>
</organism>
<feature type="region of interest" description="Disordered" evidence="1">
    <location>
        <begin position="299"/>
        <end position="445"/>
    </location>
</feature>
<feature type="transmembrane region" description="Helical" evidence="2">
    <location>
        <begin position="37"/>
        <end position="62"/>
    </location>
</feature>
<gene>
    <name evidence="3" type="ORF">BDV29DRAFT_22307</name>
</gene>
<dbReference type="PANTHER" id="PTHR36424:SF1">
    <property type="entry name" value="LOW AFFINITY K(+) TRANSPORTER 1-RELATED"/>
    <property type="match status" value="1"/>
</dbReference>
<keyword evidence="2" id="KW-0472">Membrane</keyword>
<feature type="compositionally biased region" description="Polar residues" evidence="1">
    <location>
        <begin position="418"/>
        <end position="431"/>
    </location>
</feature>